<sequence length="1020" mass="117922">VIINNFKSFHGFNIIEEILPCHNVIVGDNGAGKSVFLQAIDFLLRFENKQASKGNIANILSQREKKGFIEILLSGCELPLEDDLSSLKRCNNDDSASSTASFLQHSYSQIEAALNDKQNILNSLIEENCKLIEKKEKIHLSAQDITKTIFFMKKGEETFKCSIQSKAEEKIKCIYEELDNVTKELESRKNVLTELDSQKQLKEGMRLHLLSKIQRTKDFPSKEERNLQLHVKVKSMSEQIKNIEEELNILSIRKEELLYSKEFMDGKIENLKKQLQEQEESFGQNIFQAKQRLNSFFDSMSDIRREERILEDKISEISLNIQEKMLQLKKKIGSATVIGAESLLTVVEACKSSQSHKWLSDGYYGMVIENFECPEELSIAVESAIGNRLFAHIVSNIKIGTNILKEINNHKLGGEILFLPMDNLIETSYIYPVYEDVEPILNRMKFKPQMEKVMKYLFGRVLICRNIDVAVNVMKKTSGLISITLEGDKVSKSVMSGGYVSNSKCSKILFSEINRLQETNILKTEELENVQNKINELEEKINRGISYNQKLKKKYSSTVLKENLQRLIDDQKYGSKEFMNINVLIENKKHSIRELLVSRRMLIEEISEDFEEINEKINDEVILLNREIKEYENNLHHKNLELTALESKKLKLENDLCHQRKLKSLQELDKSEMKTYMKKLTDYKLKEEIIDNRTKMIINKIEETEKSIADLISEKLKLEEDIKESSELDISIGRRDKIIKKIMLYKNRLSKYQAVYSKIHISSNESNEYSEFSLPMLYNELKNENKILKLALENSKNERRKKRITNLYKKYERLYNGFTNNYVIYSHFVEWYHSYIEQCLNNVSDSFSEFFESLTSGGDANLFLDNEESSGSWPALENITGLQMCVQFPNSAETWNLSNLSFSQSSLVALALKFSVIKSFTIPIFILDEIDRPLEDEQQKLVCHQILKLEGQVQTFTASHSQEWIKLGKNVYHATFNYTGSNIKKLTATEVAHFLNERQTPVAQSHSFGSGYDTVSSILA</sequence>
<dbReference type="PANTHER" id="PTHR43977">
    <property type="entry name" value="STRUCTURAL MAINTENANCE OF CHROMOSOMES PROTEIN 3"/>
    <property type="match status" value="1"/>
</dbReference>
<dbReference type="InterPro" id="IPR036277">
    <property type="entry name" value="SMC_hinge_sf"/>
</dbReference>
<dbReference type="SUPFAM" id="SSF52540">
    <property type="entry name" value="P-loop containing nucleoside triphosphate hydrolases"/>
    <property type="match status" value="2"/>
</dbReference>
<proteinExistence type="predicted"/>
<dbReference type="Gene3D" id="1.20.1060.20">
    <property type="match status" value="1"/>
</dbReference>
<dbReference type="AlphaFoldDB" id="A0A9P0E909"/>
<feature type="coiled-coil region" evidence="2">
    <location>
        <begin position="513"/>
        <end position="554"/>
    </location>
</feature>
<keyword evidence="1 2" id="KW-0175">Coiled coil</keyword>
<evidence type="ECO:0000256" key="1">
    <source>
        <dbReference type="ARBA" id="ARBA00023054"/>
    </source>
</evidence>
<dbReference type="Pfam" id="PF02463">
    <property type="entry name" value="SMC_N"/>
    <property type="match status" value="1"/>
</dbReference>
<dbReference type="EMBL" id="OV725077">
    <property type="protein sequence ID" value="CAH1392108.1"/>
    <property type="molecule type" value="Genomic_DNA"/>
</dbReference>
<feature type="domain" description="SMC hinge" evidence="3">
    <location>
        <begin position="361"/>
        <end position="474"/>
    </location>
</feature>
<dbReference type="InterPro" id="IPR003395">
    <property type="entry name" value="RecF/RecN/SMC_N"/>
</dbReference>
<feature type="coiled-coil region" evidence="2">
    <location>
        <begin position="701"/>
        <end position="728"/>
    </location>
</feature>
<feature type="coiled-coil region" evidence="2">
    <location>
        <begin position="164"/>
        <end position="198"/>
    </location>
</feature>
<accession>A0A9P0E909</accession>
<organism evidence="4 5">
    <name type="scientific">Nezara viridula</name>
    <name type="common">Southern green stink bug</name>
    <name type="synonym">Cimex viridulus</name>
    <dbReference type="NCBI Taxonomy" id="85310"/>
    <lineage>
        <taxon>Eukaryota</taxon>
        <taxon>Metazoa</taxon>
        <taxon>Ecdysozoa</taxon>
        <taxon>Arthropoda</taxon>
        <taxon>Hexapoda</taxon>
        <taxon>Insecta</taxon>
        <taxon>Pterygota</taxon>
        <taxon>Neoptera</taxon>
        <taxon>Paraneoptera</taxon>
        <taxon>Hemiptera</taxon>
        <taxon>Heteroptera</taxon>
        <taxon>Panheteroptera</taxon>
        <taxon>Pentatomomorpha</taxon>
        <taxon>Pentatomoidea</taxon>
        <taxon>Pentatomidae</taxon>
        <taxon>Pentatominae</taxon>
        <taxon>Nezara</taxon>
    </lineage>
</organism>
<dbReference type="InterPro" id="IPR010935">
    <property type="entry name" value="SMC_hinge"/>
</dbReference>
<dbReference type="GO" id="GO:0005524">
    <property type="term" value="F:ATP binding"/>
    <property type="evidence" value="ECO:0007669"/>
    <property type="project" value="InterPro"/>
</dbReference>
<dbReference type="SUPFAM" id="SSF75553">
    <property type="entry name" value="Smc hinge domain"/>
    <property type="match status" value="1"/>
</dbReference>
<dbReference type="InterPro" id="IPR027417">
    <property type="entry name" value="P-loop_NTPase"/>
</dbReference>
<feature type="non-terminal residue" evidence="4">
    <location>
        <position position="1"/>
    </location>
</feature>
<evidence type="ECO:0000313" key="5">
    <source>
        <dbReference type="Proteomes" id="UP001152798"/>
    </source>
</evidence>
<evidence type="ECO:0000256" key="2">
    <source>
        <dbReference type="SAM" id="Coils"/>
    </source>
</evidence>
<dbReference type="Proteomes" id="UP001152798">
    <property type="component" value="Chromosome 1"/>
</dbReference>
<dbReference type="GO" id="GO:0005694">
    <property type="term" value="C:chromosome"/>
    <property type="evidence" value="ECO:0007669"/>
    <property type="project" value="InterPro"/>
</dbReference>
<name>A0A9P0E909_NEZVI</name>
<dbReference type="GO" id="GO:0051276">
    <property type="term" value="P:chromosome organization"/>
    <property type="evidence" value="ECO:0007669"/>
    <property type="project" value="InterPro"/>
</dbReference>
<dbReference type="OrthoDB" id="6636317at2759"/>
<dbReference type="Gene3D" id="3.30.70.1620">
    <property type="match status" value="1"/>
</dbReference>
<dbReference type="Pfam" id="PF06470">
    <property type="entry name" value="SMC_hinge"/>
    <property type="match status" value="1"/>
</dbReference>
<feature type="coiled-coil region" evidence="2">
    <location>
        <begin position="614"/>
        <end position="655"/>
    </location>
</feature>
<protein>
    <recommendedName>
        <fullName evidence="3">SMC hinge domain-containing protein</fullName>
    </recommendedName>
</protein>
<evidence type="ECO:0000259" key="3">
    <source>
        <dbReference type="SMART" id="SM00968"/>
    </source>
</evidence>
<dbReference type="Gene3D" id="3.40.50.300">
    <property type="entry name" value="P-loop containing nucleotide triphosphate hydrolases"/>
    <property type="match status" value="2"/>
</dbReference>
<reference evidence="4" key="1">
    <citation type="submission" date="2022-01" db="EMBL/GenBank/DDBJ databases">
        <authorList>
            <person name="King R."/>
        </authorList>
    </citation>
    <scope>NUCLEOTIDE SEQUENCE</scope>
</reference>
<gene>
    <name evidence="4" type="ORF">NEZAVI_LOCUS2991</name>
</gene>
<keyword evidence="5" id="KW-1185">Reference proteome</keyword>
<dbReference type="SMART" id="SM00968">
    <property type="entry name" value="SMC_hinge"/>
    <property type="match status" value="1"/>
</dbReference>
<feature type="coiled-coil region" evidence="2">
    <location>
        <begin position="226"/>
        <end position="281"/>
    </location>
</feature>
<evidence type="ECO:0000313" key="4">
    <source>
        <dbReference type="EMBL" id="CAH1392108.1"/>
    </source>
</evidence>